<dbReference type="AlphaFoldDB" id="A0A1T4SMW9"/>
<sequence length="268" mass="28618">MSCPARRAALLLRLPRPLFLVLASLTLCSPAFAGAWTLEKGKAQIIVTATHTKADRVFDADRAKKPAEHFSKTGIDALAEYGLVDGVTVMLKGEAESLTIDHWYGEQTPKSGLADIGARVRLWQGGSSVVAVEGHLRTSGVGEDIEAIGKDGMAGEVRLLWGRSISLWERPAFAGAEIAYRVEEGAAPDVAKLDLAAGIRPWRDVLLMAQSFSTLAAEGEPQDQHKLELSVVYDFTEAVSLQLGGIATVAGSNAPAEKGLVAGLWLRF</sequence>
<organism evidence="2 3">
    <name type="scientific">Consotaella salsifontis</name>
    <dbReference type="NCBI Taxonomy" id="1365950"/>
    <lineage>
        <taxon>Bacteria</taxon>
        <taxon>Pseudomonadati</taxon>
        <taxon>Pseudomonadota</taxon>
        <taxon>Alphaproteobacteria</taxon>
        <taxon>Hyphomicrobiales</taxon>
        <taxon>Aurantimonadaceae</taxon>
        <taxon>Consotaella</taxon>
    </lineage>
</organism>
<evidence type="ECO:0000313" key="3">
    <source>
        <dbReference type="Proteomes" id="UP000190135"/>
    </source>
</evidence>
<reference evidence="2 3" key="1">
    <citation type="submission" date="2017-02" db="EMBL/GenBank/DDBJ databases">
        <authorList>
            <person name="Peterson S.W."/>
        </authorList>
    </citation>
    <scope>NUCLEOTIDE SEQUENCE [LARGE SCALE GENOMIC DNA]</scope>
    <source>
        <strain evidence="2 3">USBA 369</strain>
    </source>
</reference>
<name>A0A1T4SMW9_9HYPH</name>
<dbReference type="RefSeq" id="WP_078709427.1">
    <property type="nucleotide sequence ID" value="NZ_FUXL01000012.1"/>
</dbReference>
<protein>
    <submittedName>
        <fullName evidence="2">Uncharacterized protein</fullName>
    </submittedName>
</protein>
<evidence type="ECO:0000313" key="2">
    <source>
        <dbReference type="EMBL" id="SKA29537.1"/>
    </source>
</evidence>
<proteinExistence type="predicted"/>
<dbReference type="OrthoDB" id="7627828at2"/>
<keyword evidence="3" id="KW-1185">Reference proteome</keyword>
<accession>A0A1T4SMW9</accession>
<dbReference type="STRING" id="1365950.SAMN05428963_11237"/>
<evidence type="ECO:0000256" key="1">
    <source>
        <dbReference type="SAM" id="SignalP"/>
    </source>
</evidence>
<dbReference type="Proteomes" id="UP000190135">
    <property type="component" value="Unassembled WGS sequence"/>
</dbReference>
<gene>
    <name evidence="2" type="ORF">SAMN05428963_11237</name>
</gene>
<dbReference type="EMBL" id="FUXL01000012">
    <property type="protein sequence ID" value="SKA29537.1"/>
    <property type="molecule type" value="Genomic_DNA"/>
</dbReference>
<keyword evidence="1" id="KW-0732">Signal</keyword>
<feature type="chain" id="PRO_5010561749" evidence="1">
    <location>
        <begin position="34"/>
        <end position="268"/>
    </location>
</feature>
<feature type="signal peptide" evidence="1">
    <location>
        <begin position="1"/>
        <end position="33"/>
    </location>
</feature>